<dbReference type="AlphaFoldDB" id="A0AAQ3LG82"/>
<feature type="signal peptide" evidence="1">
    <location>
        <begin position="1"/>
        <end position="23"/>
    </location>
</feature>
<dbReference type="KEGG" id="puo:RZN69_09375"/>
<dbReference type="RefSeq" id="WP_317835848.1">
    <property type="nucleotide sequence ID" value="NZ_CP136920.1"/>
</dbReference>
<dbReference type="Proteomes" id="UP001304300">
    <property type="component" value="Chromosome"/>
</dbReference>
<keyword evidence="3" id="KW-1185">Reference proteome</keyword>
<gene>
    <name evidence="2" type="ORF">RZN69_09375</name>
</gene>
<protein>
    <submittedName>
        <fullName evidence="2">Uncharacterized protein</fullName>
    </submittedName>
</protein>
<evidence type="ECO:0000313" key="2">
    <source>
        <dbReference type="EMBL" id="WOO43300.1"/>
    </source>
</evidence>
<feature type="chain" id="PRO_5042876753" evidence="1">
    <location>
        <begin position="24"/>
        <end position="250"/>
    </location>
</feature>
<dbReference type="EMBL" id="CP136920">
    <property type="protein sequence ID" value="WOO43300.1"/>
    <property type="molecule type" value="Genomic_DNA"/>
</dbReference>
<sequence length="250" mass="28296">MKPLLVLSILLCHSVLYLLQAQMDPAEMDSIEFSDFPYPASAEDLSFRLFANQRLEQPVYIRQVGAYRRLQPIPDGLSREHYYSGRSPMVFYRKTVNEKGEEIFLPIGECKLPSRSRHLIISLRMENGRLSGFPIDLSLKAQPLGSVRFVNLTPAGLIVLLNDQRALLSSGEEMTSELENEKLTFFNFKIAVMHQDTPRAIFSNRYPFRGSMRMLFIGYASNNASDGDVAFQVVSHRDTGPEPVPFAASK</sequence>
<evidence type="ECO:0000256" key="1">
    <source>
        <dbReference type="SAM" id="SignalP"/>
    </source>
</evidence>
<reference evidence="2 3" key="1">
    <citation type="submission" date="2023-10" db="EMBL/GenBank/DDBJ databases">
        <title>Rubellicoccus peritrichatus gen. nov., sp. nov., isolated from an algae of coral reef tank.</title>
        <authorList>
            <person name="Luo J."/>
        </authorList>
    </citation>
    <scope>NUCLEOTIDE SEQUENCE [LARGE SCALE GENOMIC DNA]</scope>
    <source>
        <strain evidence="2 3">CR14</strain>
    </source>
</reference>
<evidence type="ECO:0000313" key="3">
    <source>
        <dbReference type="Proteomes" id="UP001304300"/>
    </source>
</evidence>
<organism evidence="2 3">
    <name type="scientific">Rubellicoccus peritrichatus</name>
    <dbReference type="NCBI Taxonomy" id="3080537"/>
    <lineage>
        <taxon>Bacteria</taxon>
        <taxon>Pseudomonadati</taxon>
        <taxon>Verrucomicrobiota</taxon>
        <taxon>Opitutia</taxon>
        <taxon>Puniceicoccales</taxon>
        <taxon>Cerasicoccaceae</taxon>
        <taxon>Rubellicoccus</taxon>
    </lineage>
</organism>
<accession>A0AAQ3LG82</accession>
<proteinExistence type="predicted"/>
<name>A0AAQ3LG82_9BACT</name>
<keyword evidence="1" id="KW-0732">Signal</keyword>